<dbReference type="OrthoDB" id="9790435at2"/>
<dbReference type="InterPro" id="IPR028051">
    <property type="entry name" value="CheX-like_dom"/>
</dbReference>
<evidence type="ECO:0000313" key="4">
    <source>
        <dbReference type="Proteomes" id="UP000194003"/>
    </source>
</evidence>
<keyword evidence="1" id="KW-0145">Chemotaxis</keyword>
<proteinExistence type="predicted"/>
<comment type="caution">
    <text evidence="3">The sequence shown here is derived from an EMBL/GenBank/DDBJ whole genome shotgun (WGS) entry which is preliminary data.</text>
</comment>
<accession>A0A1Y2K531</accession>
<name>A0A1Y2K531_9PROT</name>
<gene>
    <name evidence="3" type="ORF">MAIT1_02907</name>
</gene>
<keyword evidence="4" id="KW-1185">Reference proteome</keyword>
<dbReference type="AlphaFoldDB" id="A0A1Y2K531"/>
<dbReference type="STRING" id="1434232.MAIT1_02907"/>
<dbReference type="GO" id="GO:0006935">
    <property type="term" value="P:chemotaxis"/>
    <property type="evidence" value="ECO:0007669"/>
    <property type="project" value="UniProtKB-KW"/>
</dbReference>
<sequence length="181" mass="19084">MPETFLDAVRGAVQEIAETMLFLEIEAKESSHGKSEMPVDVSAILGYSGGLRGSVSLSGPESSVLKLASALLGEEREAFDAEMEDAYSELANMIAGGVQSRLESVFGSIKLSTPVIIRGKNHTVTSDHAFECVNHAFALEGDGFCVNVFYHPDSLQQLTADAAVTADADSATQGAEVVDGQ</sequence>
<dbReference type="RefSeq" id="WP_085441468.1">
    <property type="nucleotide sequence ID" value="NZ_LVJN01000018.1"/>
</dbReference>
<dbReference type="Gene3D" id="3.40.1550.10">
    <property type="entry name" value="CheC-like"/>
    <property type="match status" value="1"/>
</dbReference>
<organism evidence="3 4">
    <name type="scientific">Magnetofaba australis IT-1</name>
    <dbReference type="NCBI Taxonomy" id="1434232"/>
    <lineage>
        <taxon>Bacteria</taxon>
        <taxon>Pseudomonadati</taxon>
        <taxon>Pseudomonadota</taxon>
        <taxon>Magnetococcia</taxon>
        <taxon>Magnetococcales</taxon>
        <taxon>Magnetococcaceae</taxon>
        <taxon>Magnetofaba</taxon>
    </lineage>
</organism>
<evidence type="ECO:0000259" key="2">
    <source>
        <dbReference type="Pfam" id="PF13690"/>
    </source>
</evidence>
<reference evidence="3 4" key="1">
    <citation type="journal article" date="2016" name="BMC Genomics">
        <title>Combined genomic and structural analyses of a cultured magnetotactic bacterium reveals its niche adaptation to a dynamic environment.</title>
        <authorList>
            <person name="Araujo A.C."/>
            <person name="Morillo V."/>
            <person name="Cypriano J."/>
            <person name="Teixeira L.C."/>
            <person name="Leao P."/>
            <person name="Lyra S."/>
            <person name="Almeida L.G."/>
            <person name="Bazylinski D.A."/>
            <person name="Vasconcellos A.T."/>
            <person name="Abreu F."/>
            <person name="Lins U."/>
        </authorList>
    </citation>
    <scope>NUCLEOTIDE SEQUENCE [LARGE SCALE GENOMIC DNA]</scope>
    <source>
        <strain evidence="3 4">IT-1</strain>
    </source>
</reference>
<dbReference type="Proteomes" id="UP000194003">
    <property type="component" value="Unassembled WGS sequence"/>
</dbReference>
<evidence type="ECO:0000313" key="3">
    <source>
        <dbReference type="EMBL" id="OSM04812.1"/>
    </source>
</evidence>
<dbReference type="PANTHER" id="PTHR39452:SF1">
    <property type="entry name" value="CHEY-P PHOSPHATASE CHEX"/>
    <property type="match status" value="1"/>
</dbReference>
<feature type="domain" description="Chemotaxis phosphatase CheX-like" evidence="2">
    <location>
        <begin position="41"/>
        <end position="135"/>
    </location>
</feature>
<protein>
    <submittedName>
        <fullName evidence="3">Putative inhibitor of MCP methylation-like protein</fullName>
    </submittedName>
</protein>
<dbReference type="PANTHER" id="PTHR39452">
    <property type="entry name" value="CHEY-P PHOSPHATASE CHEX"/>
    <property type="match status" value="1"/>
</dbReference>
<dbReference type="Pfam" id="PF13690">
    <property type="entry name" value="CheX"/>
    <property type="match status" value="1"/>
</dbReference>
<dbReference type="InterPro" id="IPR038756">
    <property type="entry name" value="CheX-like"/>
</dbReference>
<evidence type="ECO:0000256" key="1">
    <source>
        <dbReference type="ARBA" id="ARBA00022500"/>
    </source>
</evidence>
<dbReference type="InterPro" id="IPR028976">
    <property type="entry name" value="CheC-like_sf"/>
</dbReference>
<dbReference type="SUPFAM" id="SSF103039">
    <property type="entry name" value="CheC-like"/>
    <property type="match status" value="1"/>
</dbReference>
<dbReference type="EMBL" id="LVJN01000018">
    <property type="protein sequence ID" value="OSM04812.1"/>
    <property type="molecule type" value="Genomic_DNA"/>
</dbReference>
<dbReference type="CDD" id="cd17906">
    <property type="entry name" value="CheX"/>
    <property type="match status" value="1"/>
</dbReference>